<reference evidence="1" key="1">
    <citation type="submission" date="2012-10" db="EMBL/GenBank/DDBJ databases">
        <title>De novo assembly of the reference chimpanzee transcriptome from NextGen mRNA sequences.</title>
        <authorList>
            <person name="Maudhoo M.D."/>
            <person name="Meehan D.T."/>
            <person name="Norgren R.B.Jr."/>
        </authorList>
    </citation>
    <scope>NUCLEOTIDE SEQUENCE</scope>
    <source>
        <tissue evidence="1">Skin</tissue>
    </source>
</reference>
<organism evidence="1">
    <name type="scientific">Pan troglodytes</name>
    <name type="common">Chimpanzee</name>
    <dbReference type="NCBI Taxonomy" id="9598"/>
    <lineage>
        <taxon>Eukaryota</taxon>
        <taxon>Metazoa</taxon>
        <taxon>Chordata</taxon>
        <taxon>Craniata</taxon>
        <taxon>Vertebrata</taxon>
        <taxon>Euteleostomi</taxon>
        <taxon>Mammalia</taxon>
        <taxon>Eutheria</taxon>
        <taxon>Euarchontoglires</taxon>
        <taxon>Primates</taxon>
        <taxon>Haplorrhini</taxon>
        <taxon>Catarrhini</taxon>
        <taxon>Hominidae</taxon>
        <taxon>Pan</taxon>
    </lineage>
</organism>
<proteinExistence type="evidence at transcript level"/>
<accession>K7CH25</accession>
<name>K7CH25_PANTR</name>
<dbReference type="EMBL" id="GABD01001332">
    <property type="protein sequence ID" value="JAA31768.1"/>
    <property type="molecule type" value="mRNA"/>
</dbReference>
<protein>
    <submittedName>
        <fullName evidence="1">Adaptor-related protein complex 3, mu 1 subunit</fullName>
    </submittedName>
</protein>
<evidence type="ECO:0000313" key="1">
    <source>
        <dbReference type="EMBL" id="JAA31768.1"/>
    </source>
</evidence>
<dbReference type="EMBL" id="GABD01001331">
    <property type="protein sequence ID" value="JAA31769.1"/>
    <property type="molecule type" value="mRNA"/>
</dbReference>
<gene>
    <name evidence="1" type="primary">AP3M1</name>
</gene>
<sequence>MDRNPPFF</sequence>